<sequence length="85" mass="9861">METKIFADYYVKGLSPKKECYVDIKIAKVKLIIFDEDGNRTPELGIFAYLALDEGIPLILGFKTLLDEFKICFDHKDNEAWLEEK</sequence>
<proteinExistence type="predicted"/>
<comment type="caution">
    <text evidence="1">The sequence shown here is derived from an EMBL/GenBank/DDBJ whole genome shotgun (WGS) entry which is preliminary data.</text>
</comment>
<protein>
    <submittedName>
        <fullName evidence="1">Uncharacterized protein</fullName>
    </submittedName>
</protein>
<dbReference type="AlphaFoldDB" id="A0A811T9K6"/>
<evidence type="ECO:0000313" key="1">
    <source>
        <dbReference type="EMBL" id="CAD6492342.1"/>
    </source>
</evidence>
<gene>
    <name evidence="1" type="ORF">CHKLHMKO_00258</name>
</gene>
<evidence type="ECO:0000313" key="2">
    <source>
        <dbReference type="Proteomes" id="UP000610373"/>
    </source>
</evidence>
<accession>A0A811T9K6</accession>
<organism evidence="1 2">
    <name type="scientific">Candidatus Argoarchaeum ethanivorans</name>
    <dbReference type="NCBI Taxonomy" id="2608793"/>
    <lineage>
        <taxon>Archaea</taxon>
        <taxon>Methanobacteriati</taxon>
        <taxon>Methanobacteriota</taxon>
        <taxon>Stenosarchaea group</taxon>
        <taxon>Methanomicrobia</taxon>
        <taxon>Methanosarcinales</taxon>
        <taxon>Methanosarcinales incertae sedis</taxon>
        <taxon>GOM Arc I cluster</taxon>
        <taxon>Candidatus Argoarchaeum</taxon>
    </lineage>
</organism>
<name>A0A811T9K6_9EURY</name>
<dbReference type="Proteomes" id="UP000610373">
    <property type="component" value="Unassembled WGS sequence"/>
</dbReference>
<dbReference type="EMBL" id="CAJHIO010000011">
    <property type="protein sequence ID" value="CAD6492342.1"/>
    <property type="molecule type" value="Genomic_DNA"/>
</dbReference>
<reference evidence="1" key="1">
    <citation type="submission" date="2020-10" db="EMBL/GenBank/DDBJ databases">
        <authorList>
            <person name="Hahn C.J."/>
            <person name="Laso-Perez R."/>
            <person name="Vulcano F."/>
            <person name="Vaziourakis K.-M."/>
            <person name="Stokke R."/>
            <person name="Steen I.H."/>
            <person name="Teske A."/>
            <person name="Boetius A."/>
            <person name="Liebeke M."/>
            <person name="Amann R."/>
            <person name="Knittel K."/>
        </authorList>
    </citation>
    <scope>NUCLEOTIDE SEQUENCE</scope>
    <source>
        <strain evidence="1">Gfbio:e3339647-f889-4370-9287-4fb5cb688e4c:AG392O15_GoMArc1</strain>
    </source>
</reference>